<gene>
    <name evidence="2" type="ORF">MIND_00216000</name>
</gene>
<organism evidence="2 3">
    <name type="scientific">Mycena indigotica</name>
    <dbReference type="NCBI Taxonomy" id="2126181"/>
    <lineage>
        <taxon>Eukaryota</taxon>
        <taxon>Fungi</taxon>
        <taxon>Dikarya</taxon>
        <taxon>Basidiomycota</taxon>
        <taxon>Agaricomycotina</taxon>
        <taxon>Agaricomycetes</taxon>
        <taxon>Agaricomycetidae</taxon>
        <taxon>Agaricales</taxon>
        <taxon>Marasmiineae</taxon>
        <taxon>Mycenaceae</taxon>
        <taxon>Mycena</taxon>
    </lineage>
</organism>
<accession>A0A8H6WH18</accession>
<reference evidence="2" key="1">
    <citation type="submission" date="2020-05" db="EMBL/GenBank/DDBJ databases">
        <title>Mycena genomes resolve the evolution of fungal bioluminescence.</title>
        <authorList>
            <person name="Tsai I.J."/>
        </authorList>
    </citation>
    <scope>NUCLEOTIDE SEQUENCE</scope>
    <source>
        <strain evidence="2">171206Taipei</strain>
    </source>
</reference>
<dbReference type="OrthoDB" id="3256438at2759"/>
<feature type="region of interest" description="Disordered" evidence="1">
    <location>
        <begin position="106"/>
        <end position="128"/>
    </location>
</feature>
<keyword evidence="3" id="KW-1185">Reference proteome</keyword>
<dbReference type="AlphaFoldDB" id="A0A8H6WH18"/>
<evidence type="ECO:0000313" key="2">
    <source>
        <dbReference type="EMBL" id="KAF7312039.1"/>
    </source>
</evidence>
<feature type="compositionally biased region" description="Low complexity" evidence="1">
    <location>
        <begin position="38"/>
        <end position="47"/>
    </location>
</feature>
<dbReference type="GeneID" id="59341568"/>
<proteinExistence type="predicted"/>
<protein>
    <submittedName>
        <fullName evidence="2">Uncharacterized protein</fullName>
    </submittedName>
</protein>
<feature type="region of interest" description="Disordered" evidence="1">
    <location>
        <begin position="32"/>
        <end position="55"/>
    </location>
</feature>
<sequence length="305" mass="33305">MAVSVLQLPSTTSMYSYSMPLALTMAGGPATELRKRTTSFSSPPTDSTRPRKRLHRTESVVDLTVLARTTLPPYATPLTTPSPIPYNRTLKFYKEQKDRKKGIIRREIHPSPRSCASITPPVHPSANPILDRPLRLPSTSPLAQNDGCARAMVLPIPPSSFLACGPAHPPPPSARSRSKPKAQADLHRRALTACMRESPEGAKILRMGARLAVEIMSATKELERLCGNSENDLLGDEDAMGEIDDEVVAAMDDIDMEDVVRELTPEPEPVMSASWVVVGGQPLPCGREIAPQREDWEMVVVDCVA</sequence>
<comment type="caution">
    <text evidence="2">The sequence shown here is derived from an EMBL/GenBank/DDBJ whole genome shotgun (WGS) entry which is preliminary data.</text>
</comment>
<dbReference type="RefSeq" id="XP_037224147.1">
    <property type="nucleotide sequence ID" value="XM_037359052.1"/>
</dbReference>
<dbReference type="EMBL" id="JACAZF010000002">
    <property type="protein sequence ID" value="KAF7312039.1"/>
    <property type="molecule type" value="Genomic_DNA"/>
</dbReference>
<evidence type="ECO:0000313" key="3">
    <source>
        <dbReference type="Proteomes" id="UP000636479"/>
    </source>
</evidence>
<name>A0A8H6WH18_9AGAR</name>
<evidence type="ECO:0000256" key="1">
    <source>
        <dbReference type="SAM" id="MobiDB-lite"/>
    </source>
</evidence>
<dbReference type="Proteomes" id="UP000636479">
    <property type="component" value="Unassembled WGS sequence"/>
</dbReference>